<dbReference type="PANTHER" id="PTHR48111">
    <property type="entry name" value="REGULATOR OF RPOS"/>
    <property type="match status" value="1"/>
</dbReference>
<dbReference type="GO" id="GO:0005829">
    <property type="term" value="C:cytosol"/>
    <property type="evidence" value="ECO:0007669"/>
    <property type="project" value="TreeGrafter"/>
</dbReference>
<feature type="domain" description="Response regulatory" evidence="8">
    <location>
        <begin position="2"/>
        <end position="116"/>
    </location>
</feature>
<dbReference type="RefSeq" id="WP_123399986.1">
    <property type="nucleotide sequence ID" value="NZ_RJVI01000001.1"/>
</dbReference>
<dbReference type="OrthoDB" id="9802426at2"/>
<comment type="caution">
    <text evidence="10">The sequence shown here is derived from an EMBL/GenBank/DDBJ whole genome shotgun (WGS) entry which is preliminary data.</text>
</comment>
<evidence type="ECO:0000259" key="8">
    <source>
        <dbReference type="PROSITE" id="PS50110"/>
    </source>
</evidence>
<dbReference type="Gene3D" id="6.10.250.690">
    <property type="match status" value="1"/>
</dbReference>
<dbReference type="InterPro" id="IPR036388">
    <property type="entry name" value="WH-like_DNA-bd_sf"/>
</dbReference>
<protein>
    <submittedName>
        <fullName evidence="10">DNA-binding response OmpR family regulator</fullName>
    </submittedName>
</protein>
<name>A0A3N1Y734_9GAMM</name>
<proteinExistence type="predicted"/>
<dbReference type="InterPro" id="IPR039420">
    <property type="entry name" value="WalR-like"/>
</dbReference>
<dbReference type="Pfam" id="PF00486">
    <property type="entry name" value="Trans_reg_C"/>
    <property type="match status" value="1"/>
</dbReference>
<evidence type="ECO:0000256" key="5">
    <source>
        <dbReference type="ARBA" id="ARBA00023163"/>
    </source>
</evidence>
<evidence type="ECO:0000313" key="10">
    <source>
        <dbReference type="EMBL" id="ROR34639.1"/>
    </source>
</evidence>
<dbReference type="Gene3D" id="3.40.50.2300">
    <property type="match status" value="1"/>
</dbReference>
<dbReference type="EMBL" id="RJVI01000001">
    <property type="protein sequence ID" value="ROR34639.1"/>
    <property type="molecule type" value="Genomic_DNA"/>
</dbReference>
<dbReference type="PANTHER" id="PTHR48111:SF37">
    <property type="entry name" value="RESPONSE REGULATOR PROTEIN CARR"/>
    <property type="match status" value="1"/>
</dbReference>
<dbReference type="CDD" id="cd00383">
    <property type="entry name" value="trans_reg_C"/>
    <property type="match status" value="1"/>
</dbReference>
<dbReference type="PROSITE" id="PS50110">
    <property type="entry name" value="RESPONSE_REGULATORY"/>
    <property type="match status" value="1"/>
</dbReference>
<feature type="DNA-binding region" description="OmpR/PhoB-type" evidence="7">
    <location>
        <begin position="124"/>
        <end position="219"/>
    </location>
</feature>
<dbReference type="InterPro" id="IPR001789">
    <property type="entry name" value="Sig_transdc_resp-reg_receiver"/>
</dbReference>
<keyword evidence="4 7" id="KW-0238">DNA-binding</keyword>
<dbReference type="SUPFAM" id="SSF52172">
    <property type="entry name" value="CheY-like"/>
    <property type="match status" value="1"/>
</dbReference>
<evidence type="ECO:0000313" key="11">
    <source>
        <dbReference type="Proteomes" id="UP000276634"/>
    </source>
</evidence>
<reference evidence="10 11" key="1">
    <citation type="submission" date="2018-11" db="EMBL/GenBank/DDBJ databases">
        <title>Genomic Encyclopedia of Type Strains, Phase IV (KMG-IV): sequencing the most valuable type-strain genomes for metagenomic binning, comparative biology and taxonomic classification.</title>
        <authorList>
            <person name="Goeker M."/>
        </authorList>
    </citation>
    <scope>NUCLEOTIDE SEQUENCE [LARGE SCALE GENOMIC DNA]</scope>
    <source>
        <strain evidence="10 11">DSM 100275</strain>
    </source>
</reference>
<keyword evidence="1 6" id="KW-0597">Phosphoprotein</keyword>
<dbReference type="FunFam" id="3.40.50.2300:FF:000002">
    <property type="entry name" value="DNA-binding response regulator PhoP"/>
    <property type="match status" value="1"/>
</dbReference>
<evidence type="ECO:0000256" key="7">
    <source>
        <dbReference type="PROSITE-ProRule" id="PRU01091"/>
    </source>
</evidence>
<dbReference type="Proteomes" id="UP000276634">
    <property type="component" value="Unassembled WGS sequence"/>
</dbReference>
<keyword evidence="3" id="KW-0805">Transcription regulation</keyword>
<keyword evidence="5" id="KW-0804">Transcription</keyword>
<evidence type="ECO:0000256" key="6">
    <source>
        <dbReference type="PROSITE-ProRule" id="PRU00169"/>
    </source>
</evidence>
<dbReference type="GO" id="GO:0032993">
    <property type="term" value="C:protein-DNA complex"/>
    <property type="evidence" value="ECO:0007669"/>
    <property type="project" value="TreeGrafter"/>
</dbReference>
<gene>
    <name evidence="10" type="ORF">EDC57_0540</name>
</gene>
<accession>A0A3N1Y734</accession>
<dbReference type="InterPro" id="IPR011006">
    <property type="entry name" value="CheY-like_superfamily"/>
</dbReference>
<dbReference type="Pfam" id="PF00072">
    <property type="entry name" value="Response_reg"/>
    <property type="match status" value="1"/>
</dbReference>
<feature type="domain" description="OmpR/PhoB-type" evidence="9">
    <location>
        <begin position="124"/>
        <end position="219"/>
    </location>
</feature>
<dbReference type="GO" id="GO:0000976">
    <property type="term" value="F:transcription cis-regulatory region binding"/>
    <property type="evidence" value="ECO:0007669"/>
    <property type="project" value="TreeGrafter"/>
</dbReference>
<dbReference type="SUPFAM" id="SSF46894">
    <property type="entry name" value="C-terminal effector domain of the bipartite response regulators"/>
    <property type="match status" value="1"/>
</dbReference>
<dbReference type="Gene3D" id="1.10.10.10">
    <property type="entry name" value="Winged helix-like DNA-binding domain superfamily/Winged helix DNA-binding domain"/>
    <property type="match status" value="1"/>
</dbReference>
<dbReference type="SMART" id="SM00862">
    <property type="entry name" value="Trans_reg_C"/>
    <property type="match status" value="1"/>
</dbReference>
<keyword evidence="2" id="KW-0902">Two-component regulatory system</keyword>
<evidence type="ECO:0000256" key="4">
    <source>
        <dbReference type="ARBA" id="ARBA00023125"/>
    </source>
</evidence>
<dbReference type="InterPro" id="IPR016032">
    <property type="entry name" value="Sig_transdc_resp-reg_C-effctor"/>
</dbReference>
<feature type="modified residue" description="4-aspartylphosphate" evidence="6">
    <location>
        <position position="51"/>
    </location>
</feature>
<evidence type="ECO:0000256" key="2">
    <source>
        <dbReference type="ARBA" id="ARBA00023012"/>
    </source>
</evidence>
<dbReference type="PROSITE" id="PS51755">
    <property type="entry name" value="OMPR_PHOB"/>
    <property type="match status" value="1"/>
</dbReference>
<evidence type="ECO:0000256" key="1">
    <source>
        <dbReference type="ARBA" id="ARBA00022553"/>
    </source>
</evidence>
<dbReference type="AlphaFoldDB" id="A0A3N1Y734"/>
<dbReference type="SMART" id="SM00448">
    <property type="entry name" value="REC"/>
    <property type="match status" value="1"/>
</dbReference>
<organism evidence="10 11">
    <name type="scientific">Inmirania thermothiophila</name>
    <dbReference type="NCBI Taxonomy" id="1750597"/>
    <lineage>
        <taxon>Bacteria</taxon>
        <taxon>Pseudomonadati</taxon>
        <taxon>Pseudomonadota</taxon>
        <taxon>Gammaproteobacteria</taxon>
        <taxon>Chromatiales</taxon>
        <taxon>Ectothiorhodospiraceae</taxon>
        <taxon>Inmirania</taxon>
    </lineage>
</organism>
<dbReference type="InterPro" id="IPR001867">
    <property type="entry name" value="OmpR/PhoB-type_DNA-bd"/>
</dbReference>
<keyword evidence="11" id="KW-1185">Reference proteome</keyword>
<dbReference type="GO" id="GO:0006355">
    <property type="term" value="P:regulation of DNA-templated transcription"/>
    <property type="evidence" value="ECO:0007669"/>
    <property type="project" value="InterPro"/>
</dbReference>
<sequence length="222" mass="24239">MRALVVEDDAALARGIAEDLAAAGFRVDRTTSGREALHLGATEPYAVVILDLGLPDLPGLEVLRRWRAQGCAVPVLVLTARDAWSERVEGLRAGADDYLGKPFHPEELLERIRALLRRGTPRLPGPLRAAGLALDETRQSVVTPDGAEHPLTATEFRLLRALMLRSGRIVPRATLVDETWGIADAPESNALEVHIARLRRKIGRHRIRALRGQGYLLDPGAA</sequence>
<evidence type="ECO:0000256" key="3">
    <source>
        <dbReference type="ARBA" id="ARBA00023015"/>
    </source>
</evidence>
<evidence type="ECO:0000259" key="9">
    <source>
        <dbReference type="PROSITE" id="PS51755"/>
    </source>
</evidence>
<dbReference type="GO" id="GO:0000156">
    <property type="term" value="F:phosphorelay response regulator activity"/>
    <property type="evidence" value="ECO:0007669"/>
    <property type="project" value="TreeGrafter"/>
</dbReference>